<accession>A0A172WDW9</accession>
<comment type="similarity">
    <text evidence="2">Belongs to the thiamine-monophosphate kinase family.</text>
</comment>
<feature type="binding site" evidence="2">
    <location>
        <begin position="122"/>
        <end position="123"/>
    </location>
    <ligand>
        <name>ATP</name>
        <dbReference type="ChEBI" id="CHEBI:30616"/>
    </ligand>
</feature>
<keyword evidence="2" id="KW-0460">Magnesium</keyword>
<feature type="binding site" evidence="2">
    <location>
        <position position="47"/>
    </location>
    <ligand>
        <name>Mg(2+)</name>
        <dbReference type="ChEBI" id="CHEBI:18420"/>
        <label>1</label>
    </ligand>
</feature>
<feature type="binding site" evidence="2">
    <location>
        <position position="147"/>
    </location>
    <ligand>
        <name>ATP</name>
        <dbReference type="ChEBI" id="CHEBI:30616"/>
    </ligand>
</feature>
<evidence type="ECO:0000259" key="3">
    <source>
        <dbReference type="Pfam" id="PF00586"/>
    </source>
</evidence>
<organism evidence="5 6">
    <name type="scientific">Buchnera aphidicola subsp. Schlechtendalia chinensis</name>
    <dbReference type="NCBI Taxonomy" id="118110"/>
    <lineage>
        <taxon>Bacteria</taxon>
        <taxon>Pseudomonadati</taxon>
        <taxon>Pseudomonadota</taxon>
        <taxon>Gammaproteobacteria</taxon>
        <taxon>Enterobacterales</taxon>
        <taxon>Erwiniaceae</taxon>
        <taxon>Buchnera</taxon>
    </lineage>
</organism>
<dbReference type="GO" id="GO:0005524">
    <property type="term" value="F:ATP binding"/>
    <property type="evidence" value="ECO:0007669"/>
    <property type="project" value="UniProtKB-UniRule"/>
</dbReference>
<dbReference type="SUPFAM" id="SSF55326">
    <property type="entry name" value="PurM N-terminal domain-like"/>
    <property type="match status" value="1"/>
</dbReference>
<dbReference type="GO" id="GO:0000287">
    <property type="term" value="F:magnesium ion binding"/>
    <property type="evidence" value="ECO:0007669"/>
    <property type="project" value="UniProtKB-UniRule"/>
</dbReference>
<dbReference type="InterPro" id="IPR036921">
    <property type="entry name" value="PurM-like_N_sf"/>
</dbReference>
<feature type="binding site" evidence="2">
    <location>
        <position position="48"/>
    </location>
    <ligand>
        <name>Mg(2+)</name>
        <dbReference type="ChEBI" id="CHEBI:18420"/>
        <label>1</label>
    </ligand>
</feature>
<dbReference type="PANTHER" id="PTHR30270:SF0">
    <property type="entry name" value="THIAMINE-MONOPHOSPHATE KINASE"/>
    <property type="match status" value="1"/>
</dbReference>
<dbReference type="OrthoDB" id="9802811at2"/>
<comment type="function">
    <text evidence="2">Catalyzes the ATP-dependent phosphorylation of thiamine-monophosphate (TMP) to form thiamine-pyrophosphate (TPP), the active form of vitamin B1.</text>
</comment>
<feature type="binding site" evidence="2">
    <location>
        <position position="123"/>
    </location>
    <ligand>
        <name>Mg(2+)</name>
        <dbReference type="ChEBI" id="CHEBI:18420"/>
        <label>1</label>
    </ligand>
</feature>
<dbReference type="Pfam" id="PF00586">
    <property type="entry name" value="AIRS"/>
    <property type="match status" value="1"/>
</dbReference>
<dbReference type="InterPro" id="IPR036676">
    <property type="entry name" value="PurM-like_C_sf"/>
</dbReference>
<feature type="binding site" evidence="2">
    <location>
        <position position="31"/>
    </location>
    <ligand>
        <name>Mg(2+)</name>
        <dbReference type="ChEBI" id="CHEBI:18420"/>
        <label>3</label>
    </ligand>
</feature>
<reference evidence="5 6" key="1">
    <citation type="submission" date="2015-04" db="EMBL/GenBank/DDBJ databases">
        <title>Buchnera aphidicola assembly.</title>
        <authorList>
            <person name="Zhang Y."/>
        </authorList>
    </citation>
    <scope>NUCLEOTIDE SEQUENCE [LARGE SCALE GENOMIC DNA]</scope>
    <source>
        <strain evidence="5 6">SC</strain>
    </source>
</reference>
<dbReference type="Pfam" id="PF02769">
    <property type="entry name" value="AIRS_C"/>
    <property type="match status" value="1"/>
</dbReference>
<keyword evidence="6" id="KW-1185">Reference proteome</keyword>
<feature type="binding site" evidence="2">
    <location>
        <position position="55"/>
    </location>
    <ligand>
        <name>substrate</name>
    </ligand>
</feature>
<sequence>MILDEFEIIKKYFSKTLKKFDENVIQDIGDDCALVKIPKNHVLAISTDTLTEKIHFLKDMHPSDLGYKIVAVNLSDLAAMGAKPKWITISLTLPKINALWIKHFSECLFKTLDSYNMKLIGGNTTRGPLSITASIYGIIPKNQALLRNKAKIGDLIYVTGTLGDSAAGLFLLKNKPKTMTKSLNYLVKKHLRPIPRIMHGQLLRNIASSAIDISDGLFSDLQKILNFSQCGANINLNKLPISNVLKENFSKKKWLKFATNSGEDYELCFTIPKKNISNLKNAINHLGIQYNCIGEIDHIKNGYNIFYRGKNINFSCKGYNHFLKNNE</sequence>
<evidence type="ECO:0000256" key="2">
    <source>
        <dbReference type="HAMAP-Rule" id="MF_02128"/>
    </source>
</evidence>
<comment type="caution">
    <text evidence="2">Lacks conserved residue(s) required for the propagation of feature annotation.</text>
</comment>
<evidence type="ECO:0000259" key="4">
    <source>
        <dbReference type="Pfam" id="PF02769"/>
    </source>
</evidence>
<proteinExistence type="inferred from homology"/>
<evidence type="ECO:0000313" key="6">
    <source>
        <dbReference type="Proteomes" id="UP000077654"/>
    </source>
</evidence>
<keyword evidence="2" id="KW-0067">ATP-binding</keyword>
<dbReference type="RefSeq" id="WP_075474296.1">
    <property type="nucleotide sequence ID" value="NZ_CP011299.1"/>
</dbReference>
<dbReference type="UniPathway" id="UPA00060">
    <property type="reaction ID" value="UER00142"/>
</dbReference>
<feature type="binding site" evidence="2">
    <location>
        <position position="263"/>
    </location>
    <ligand>
        <name>substrate</name>
    </ligand>
</feature>
<dbReference type="HAMAP" id="MF_02128">
    <property type="entry name" value="TMP_kinase"/>
    <property type="match status" value="1"/>
</dbReference>
<keyword evidence="2" id="KW-0479">Metal-binding</keyword>
<gene>
    <name evidence="2" type="primary">thiL</name>
    <name evidence="5" type="ORF">XW81_02095</name>
</gene>
<dbReference type="PIRSF" id="PIRSF005303">
    <property type="entry name" value="Thiam_monoph_kin"/>
    <property type="match status" value="1"/>
</dbReference>
<dbReference type="GO" id="GO:0009030">
    <property type="term" value="F:thiamine-phosphate kinase activity"/>
    <property type="evidence" value="ECO:0007669"/>
    <property type="project" value="UniProtKB-UniRule"/>
</dbReference>
<feature type="binding site" evidence="2">
    <location>
        <position position="214"/>
    </location>
    <ligand>
        <name>ATP</name>
        <dbReference type="ChEBI" id="CHEBI:30616"/>
    </ligand>
</feature>
<dbReference type="EMBL" id="CP011299">
    <property type="protein sequence ID" value="ANF17173.1"/>
    <property type="molecule type" value="Genomic_DNA"/>
</dbReference>
<dbReference type="AlphaFoldDB" id="A0A172WDW9"/>
<dbReference type="InterPro" id="IPR006283">
    <property type="entry name" value="ThiL-like"/>
</dbReference>
<feature type="binding site" evidence="2">
    <location>
        <position position="319"/>
    </location>
    <ligand>
        <name>substrate</name>
    </ligand>
</feature>
<dbReference type="InterPro" id="IPR016188">
    <property type="entry name" value="PurM-like_N"/>
</dbReference>
<dbReference type="CDD" id="cd02194">
    <property type="entry name" value="ThiL"/>
    <property type="match status" value="1"/>
</dbReference>
<evidence type="ECO:0000313" key="5">
    <source>
        <dbReference type="EMBL" id="ANF17173.1"/>
    </source>
</evidence>
<dbReference type="NCBIfam" id="TIGR01379">
    <property type="entry name" value="thiL"/>
    <property type="match status" value="1"/>
</dbReference>
<feature type="binding site" evidence="2">
    <location>
        <position position="76"/>
    </location>
    <ligand>
        <name>Mg(2+)</name>
        <dbReference type="ChEBI" id="CHEBI:18420"/>
        <label>4</label>
    </ligand>
</feature>
<dbReference type="SUPFAM" id="SSF56042">
    <property type="entry name" value="PurM C-terminal domain-like"/>
    <property type="match status" value="1"/>
</dbReference>
<keyword evidence="2 5" id="KW-0418">Kinase</keyword>
<dbReference type="EC" id="2.7.4.16" evidence="2"/>
<feature type="binding site" evidence="2">
    <location>
        <position position="46"/>
    </location>
    <ligand>
        <name>Mg(2+)</name>
        <dbReference type="ChEBI" id="CHEBI:18420"/>
        <label>4</label>
    </ligand>
</feature>
<evidence type="ECO:0000256" key="1">
    <source>
        <dbReference type="ARBA" id="ARBA00022977"/>
    </source>
</evidence>
<feature type="domain" description="PurM-like C-terminal" evidence="4">
    <location>
        <begin position="151"/>
        <end position="297"/>
    </location>
</feature>
<name>A0A172WDW9_BUCSC</name>
<dbReference type="InterPro" id="IPR010918">
    <property type="entry name" value="PurM-like_C_dom"/>
</dbReference>
<dbReference type="GO" id="GO:0009229">
    <property type="term" value="P:thiamine diphosphate biosynthetic process"/>
    <property type="evidence" value="ECO:0007669"/>
    <property type="project" value="UniProtKB-UniRule"/>
</dbReference>
<feature type="domain" description="PurM-like N-terminal" evidence="3">
    <location>
        <begin position="29"/>
        <end position="138"/>
    </location>
</feature>
<dbReference type="Gene3D" id="3.90.650.10">
    <property type="entry name" value="PurM-like C-terminal domain"/>
    <property type="match status" value="1"/>
</dbReference>
<protein>
    <recommendedName>
        <fullName evidence="2">Thiamine-monophosphate kinase</fullName>
        <shortName evidence="2">TMP kinase</shortName>
        <shortName evidence="2">Thiamine-phosphate kinase</shortName>
        <ecNumber evidence="2">2.7.4.16</ecNumber>
    </recommendedName>
</protein>
<feature type="binding site" evidence="2">
    <location>
        <position position="48"/>
    </location>
    <ligand>
        <name>Mg(2+)</name>
        <dbReference type="ChEBI" id="CHEBI:18420"/>
        <label>2</label>
    </ligand>
</feature>
<comment type="pathway">
    <text evidence="2">Cofactor biosynthesis; thiamine diphosphate biosynthesis; thiamine diphosphate from thiamine phosphate: step 1/1.</text>
</comment>
<feature type="binding site" evidence="2">
    <location>
        <position position="212"/>
    </location>
    <ligand>
        <name>Mg(2+)</name>
        <dbReference type="ChEBI" id="CHEBI:18420"/>
        <label>3</label>
    </ligand>
</feature>
<keyword evidence="1 2" id="KW-0784">Thiamine biosynthesis</keyword>
<dbReference type="STRING" id="118110.XW81_02095"/>
<dbReference type="PATRIC" id="fig|118110.3.peg.417"/>
<feature type="binding site" evidence="2">
    <location>
        <position position="76"/>
    </location>
    <ligand>
        <name>Mg(2+)</name>
        <dbReference type="ChEBI" id="CHEBI:18420"/>
        <label>3</label>
    </ligand>
</feature>
<feature type="binding site" evidence="2">
    <location>
        <position position="76"/>
    </location>
    <ligand>
        <name>Mg(2+)</name>
        <dbReference type="ChEBI" id="CHEBI:18420"/>
        <label>2</label>
    </ligand>
</feature>
<feature type="binding site" evidence="2">
    <location>
        <position position="31"/>
    </location>
    <ligand>
        <name>Mg(2+)</name>
        <dbReference type="ChEBI" id="CHEBI:18420"/>
        <label>4</label>
    </ligand>
</feature>
<dbReference type="Gene3D" id="3.30.1330.10">
    <property type="entry name" value="PurM-like, N-terminal domain"/>
    <property type="match status" value="1"/>
</dbReference>
<keyword evidence="2" id="KW-0547">Nucleotide-binding</keyword>
<comment type="miscellaneous">
    <text evidence="2">Reaction mechanism of ThiL seems to utilize a direct, inline transfer of the gamma-phosphate of ATP to TMP rather than a phosphorylated enzyme intermediate.</text>
</comment>
<dbReference type="Proteomes" id="UP000077654">
    <property type="component" value="Chromosome"/>
</dbReference>
<dbReference type="GO" id="GO:0009228">
    <property type="term" value="P:thiamine biosynthetic process"/>
    <property type="evidence" value="ECO:0007669"/>
    <property type="project" value="UniProtKB-KW"/>
</dbReference>
<keyword evidence="2 5" id="KW-0808">Transferase</keyword>
<dbReference type="PANTHER" id="PTHR30270">
    <property type="entry name" value="THIAMINE-MONOPHOSPHATE KINASE"/>
    <property type="match status" value="1"/>
</dbReference>
<comment type="catalytic activity">
    <reaction evidence="2">
        <text>thiamine phosphate + ATP = thiamine diphosphate + ADP</text>
        <dbReference type="Rhea" id="RHEA:15913"/>
        <dbReference type="ChEBI" id="CHEBI:30616"/>
        <dbReference type="ChEBI" id="CHEBI:37575"/>
        <dbReference type="ChEBI" id="CHEBI:58937"/>
        <dbReference type="ChEBI" id="CHEBI:456216"/>
        <dbReference type="EC" id="2.7.4.16"/>
    </reaction>
</comment>
<feature type="binding site" evidence="2">
    <location>
        <position position="215"/>
    </location>
    <ligand>
        <name>Mg(2+)</name>
        <dbReference type="ChEBI" id="CHEBI:18420"/>
        <label>5</label>
    </ligand>
</feature>